<dbReference type="EMBL" id="ML977333">
    <property type="protein sequence ID" value="KAF2111618.1"/>
    <property type="molecule type" value="Genomic_DNA"/>
</dbReference>
<evidence type="ECO:0000256" key="2">
    <source>
        <dbReference type="SAM" id="SignalP"/>
    </source>
</evidence>
<organism evidence="3 4">
    <name type="scientific">Lophiotrema nucula</name>
    <dbReference type="NCBI Taxonomy" id="690887"/>
    <lineage>
        <taxon>Eukaryota</taxon>
        <taxon>Fungi</taxon>
        <taxon>Dikarya</taxon>
        <taxon>Ascomycota</taxon>
        <taxon>Pezizomycotina</taxon>
        <taxon>Dothideomycetes</taxon>
        <taxon>Pleosporomycetidae</taxon>
        <taxon>Pleosporales</taxon>
        <taxon>Lophiotremataceae</taxon>
        <taxon>Lophiotrema</taxon>
    </lineage>
</organism>
<reference evidence="3" key="1">
    <citation type="journal article" date="2020" name="Stud. Mycol.">
        <title>101 Dothideomycetes genomes: a test case for predicting lifestyles and emergence of pathogens.</title>
        <authorList>
            <person name="Haridas S."/>
            <person name="Albert R."/>
            <person name="Binder M."/>
            <person name="Bloem J."/>
            <person name="Labutti K."/>
            <person name="Salamov A."/>
            <person name="Andreopoulos B."/>
            <person name="Baker S."/>
            <person name="Barry K."/>
            <person name="Bills G."/>
            <person name="Bluhm B."/>
            <person name="Cannon C."/>
            <person name="Castanera R."/>
            <person name="Culley D."/>
            <person name="Daum C."/>
            <person name="Ezra D."/>
            <person name="Gonzalez J."/>
            <person name="Henrissat B."/>
            <person name="Kuo A."/>
            <person name="Liang C."/>
            <person name="Lipzen A."/>
            <person name="Lutzoni F."/>
            <person name="Magnuson J."/>
            <person name="Mondo S."/>
            <person name="Nolan M."/>
            <person name="Ohm R."/>
            <person name="Pangilinan J."/>
            <person name="Park H.-J."/>
            <person name="Ramirez L."/>
            <person name="Alfaro M."/>
            <person name="Sun H."/>
            <person name="Tritt A."/>
            <person name="Yoshinaga Y."/>
            <person name="Zwiers L.-H."/>
            <person name="Turgeon B."/>
            <person name="Goodwin S."/>
            <person name="Spatafora J."/>
            <person name="Crous P."/>
            <person name="Grigoriev I."/>
        </authorList>
    </citation>
    <scope>NUCLEOTIDE SEQUENCE</scope>
    <source>
        <strain evidence="3">CBS 627.86</strain>
    </source>
</reference>
<accession>A0A6A5YZQ8</accession>
<evidence type="ECO:0000313" key="4">
    <source>
        <dbReference type="Proteomes" id="UP000799770"/>
    </source>
</evidence>
<evidence type="ECO:0000313" key="3">
    <source>
        <dbReference type="EMBL" id="KAF2111618.1"/>
    </source>
</evidence>
<feature type="compositionally biased region" description="Basic and acidic residues" evidence="1">
    <location>
        <begin position="150"/>
        <end position="179"/>
    </location>
</feature>
<gene>
    <name evidence="3" type="ORF">BDV96DRAFT_173538</name>
</gene>
<dbReference type="Proteomes" id="UP000799770">
    <property type="component" value="Unassembled WGS sequence"/>
</dbReference>
<dbReference type="AlphaFoldDB" id="A0A6A5YZQ8"/>
<feature type="non-terminal residue" evidence="3">
    <location>
        <position position="1"/>
    </location>
</feature>
<proteinExistence type="predicted"/>
<sequence>ETFLFLHLTRPLALLVKLSFDCFGAGARGPSRSLLVCTYLPHYSTLLHTCLPRPAQQIPNHTHFKIPGSNLSTPLHLRRYNSNTVMAPEAPPSNNRRRSSESQRPRRPSPRPTSERLREPDSPTLRARTLPSTATLNELEMLSAAVEASKAARQESSTKDGKEERKQVDEDGKRDDQDSNQKPGTKG</sequence>
<keyword evidence="4" id="KW-1185">Reference proteome</keyword>
<protein>
    <submittedName>
        <fullName evidence="3">Uncharacterized protein</fullName>
    </submittedName>
</protein>
<keyword evidence="2" id="KW-0732">Signal</keyword>
<name>A0A6A5YZQ8_9PLEO</name>
<feature type="chain" id="PRO_5025417752" evidence="2">
    <location>
        <begin position="28"/>
        <end position="187"/>
    </location>
</feature>
<feature type="region of interest" description="Disordered" evidence="1">
    <location>
        <begin position="84"/>
        <end position="187"/>
    </location>
</feature>
<feature type="signal peptide" evidence="2">
    <location>
        <begin position="1"/>
        <end position="27"/>
    </location>
</feature>
<evidence type="ECO:0000256" key="1">
    <source>
        <dbReference type="SAM" id="MobiDB-lite"/>
    </source>
</evidence>